<dbReference type="EMBL" id="JAJSOW010000106">
    <property type="protein sequence ID" value="KAI9162205.1"/>
    <property type="molecule type" value="Genomic_DNA"/>
</dbReference>
<accession>A0AAD5NIX2</accession>
<evidence type="ECO:0000313" key="1">
    <source>
        <dbReference type="EMBL" id="KAI9162205.1"/>
    </source>
</evidence>
<proteinExistence type="predicted"/>
<dbReference type="AlphaFoldDB" id="A0AAD5NIX2"/>
<dbReference type="Proteomes" id="UP001064489">
    <property type="component" value="Chromosome 2"/>
</dbReference>
<keyword evidence="2" id="KW-1185">Reference proteome</keyword>
<reference evidence="1" key="2">
    <citation type="submission" date="2023-02" db="EMBL/GenBank/DDBJ databases">
        <authorList>
            <person name="Swenson N.G."/>
            <person name="Wegrzyn J.L."/>
            <person name="Mcevoy S.L."/>
        </authorList>
    </citation>
    <scope>NUCLEOTIDE SEQUENCE</scope>
    <source>
        <strain evidence="1">91603</strain>
        <tissue evidence="1">Leaf</tissue>
    </source>
</reference>
<sequence>MDSLISSSLDEINSRRRVFSAIRQRGEARLEDRVLLSARRQLRRTVRMSSGSFGLSARERRVLQRLALARNVDG</sequence>
<comment type="caution">
    <text evidence="1">The sequence shown here is derived from an EMBL/GenBank/DDBJ whole genome shotgun (WGS) entry which is preliminary data.</text>
</comment>
<gene>
    <name evidence="1" type="ORF">LWI28_024891</name>
</gene>
<evidence type="ECO:0000313" key="2">
    <source>
        <dbReference type="Proteomes" id="UP001064489"/>
    </source>
</evidence>
<protein>
    <submittedName>
        <fullName evidence="1">Uncharacterized protein</fullName>
    </submittedName>
</protein>
<name>A0AAD5NIX2_ACENE</name>
<reference evidence="1" key="1">
    <citation type="journal article" date="2022" name="Plant J.">
        <title>Strategies of tolerance reflected in two North American maple genomes.</title>
        <authorList>
            <person name="McEvoy S.L."/>
            <person name="Sezen U.U."/>
            <person name="Trouern-Trend A."/>
            <person name="McMahon S.M."/>
            <person name="Schaberg P.G."/>
            <person name="Yang J."/>
            <person name="Wegrzyn J.L."/>
            <person name="Swenson N.G."/>
        </authorList>
    </citation>
    <scope>NUCLEOTIDE SEQUENCE</scope>
    <source>
        <strain evidence="1">91603</strain>
    </source>
</reference>
<organism evidence="1 2">
    <name type="scientific">Acer negundo</name>
    <name type="common">Box elder</name>
    <dbReference type="NCBI Taxonomy" id="4023"/>
    <lineage>
        <taxon>Eukaryota</taxon>
        <taxon>Viridiplantae</taxon>
        <taxon>Streptophyta</taxon>
        <taxon>Embryophyta</taxon>
        <taxon>Tracheophyta</taxon>
        <taxon>Spermatophyta</taxon>
        <taxon>Magnoliopsida</taxon>
        <taxon>eudicotyledons</taxon>
        <taxon>Gunneridae</taxon>
        <taxon>Pentapetalae</taxon>
        <taxon>rosids</taxon>
        <taxon>malvids</taxon>
        <taxon>Sapindales</taxon>
        <taxon>Sapindaceae</taxon>
        <taxon>Hippocastanoideae</taxon>
        <taxon>Acereae</taxon>
        <taxon>Acer</taxon>
    </lineage>
</organism>